<feature type="compositionally biased region" description="Polar residues" evidence="1">
    <location>
        <begin position="184"/>
        <end position="205"/>
    </location>
</feature>
<evidence type="ECO:0000256" key="1">
    <source>
        <dbReference type="SAM" id="MobiDB-lite"/>
    </source>
</evidence>
<evidence type="ECO:0000259" key="2">
    <source>
        <dbReference type="Pfam" id="PF00582"/>
    </source>
</evidence>
<dbReference type="STRING" id="741276.A0A2S5BBC5"/>
<dbReference type="PANTHER" id="PTHR46100">
    <property type="entry name" value="IMP2'P"/>
    <property type="match status" value="1"/>
</dbReference>
<feature type="domain" description="UspA" evidence="2">
    <location>
        <begin position="271"/>
        <end position="414"/>
    </location>
</feature>
<name>A0A2S5BBC5_9BASI</name>
<gene>
    <name evidence="3" type="ORF">BMF94_2897</name>
</gene>
<proteinExistence type="predicted"/>
<feature type="compositionally biased region" description="Basic and acidic residues" evidence="1">
    <location>
        <begin position="455"/>
        <end position="472"/>
    </location>
</feature>
<dbReference type="Pfam" id="PF00582">
    <property type="entry name" value="Usp"/>
    <property type="match status" value="1"/>
</dbReference>
<dbReference type="InterPro" id="IPR006015">
    <property type="entry name" value="Universal_stress_UspA"/>
</dbReference>
<dbReference type="OrthoDB" id="992776at2759"/>
<dbReference type="EMBL" id="PJQD01000029">
    <property type="protein sequence ID" value="POY74085.1"/>
    <property type="molecule type" value="Genomic_DNA"/>
</dbReference>
<organism evidence="3 4">
    <name type="scientific">Rhodotorula taiwanensis</name>
    <dbReference type="NCBI Taxonomy" id="741276"/>
    <lineage>
        <taxon>Eukaryota</taxon>
        <taxon>Fungi</taxon>
        <taxon>Dikarya</taxon>
        <taxon>Basidiomycota</taxon>
        <taxon>Pucciniomycotina</taxon>
        <taxon>Microbotryomycetes</taxon>
        <taxon>Sporidiobolales</taxon>
        <taxon>Sporidiobolaceae</taxon>
        <taxon>Rhodotorula</taxon>
    </lineage>
</organism>
<dbReference type="InterPro" id="IPR006016">
    <property type="entry name" value="UspA"/>
</dbReference>
<dbReference type="Gene3D" id="3.40.50.12370">
    <property type="match status" value="1"/>
</dbReference>
<evidence type="ECO:0000313" key="3">
    <source>
        <dbReference type="EMBL" id="POY74085.1"/>
    </source>
</evidence>
<sequence>MSFFSSIRKHKSHPVGSSLSPSGSGAGTGGSGAGGSGGDDAERTGRTRSRSPWGLRTSSKSRSRSRPQSREPSAEGMRGDMMTDAESEGEGARPMPHVSPANAYYDSDEDSDAESDGDSWYDHPGAGAFDEDEDEFEIDEELEKNTEANASATTPYDLIQKEGPTMVYPGEGPNILPQTDPMTSSFSSLNRPAATTTDSQATITPNGPPRVNPRTGSIARRKSTKASMSSLPRLELNTSRPAFEKNRCTVTLTHGDPDRAIEEAGPKKRRRRYLVASDLSDESLYAIQWAIGTVLREGDECFIVSVMETDSKLDTEDGAKQAKITNQRERQASALALARQTTTLLERTRLNVRIYCQAIHAKVPRHMLIDMIDYLEPTLVLVGSRGLTKLKGMLLGSTSNYLVQKSSSPVMVTRRPLRVSRTVHRKVSSLDRTARVSLAEAAIEKESHAQAVDAPEEHQEGQEIQAEVKEMQMPKQGEVLSRTNTRE</sequence>
<dbReference type="Proteomes" id="UP000237144">
    <property type="component" value="Unassembled WGS sequence"/>
</dbReference>
<dbReference type="PANTHER" id="PTHR46100:SF4">
    <property type="entry name" value="USPA DOMAIN-CONTAINING PROTEIN"/>
    <property type="match status" value="1"/>
</dbReference>
<feature type="region of interest" description="Disordered" evidence="1">
    <location>
        <begin position="446"/>
        <end position="487"/>
    </location>
</feature>
<feature type="region of interest" description="Disordered" evidence="1">
    <location>
        <begin position="1"/>
        <end position="163"/>
    </location>
</feature>
<feature type="region of interest" description="Disordered" evidence="1">
    <location>
        <begin position="184"/>
        <end position="230"/>
    </location>
</feature>
<dbReference type="PRINTS" id="PR01438">
    <property type="entry name" value="UNVRSLSTRESS"/>
</dbReference>
<dbReference type="SUPFAM" id="SSF52402">
    <property type="entry name" value="Adenine nucleotide alpha hydrolases-like"/>
    <property type="match status" value="1"/>
</dbReference>
<dbReference type="AlphaFoldDB" id="A0A2S5BBC5"/>
<protein>
    <recommendedName>
        <fullName evidence="2">UspA domain-containing protein</fullName>
    </recommendedName>
</protein>
<comment type="caution">
    <text evidence="3">The sequence shown here is derived from an EMBL/GenBank/DDBJ whole genome shotgun (WGS) entry which is preliminary data.</text>
</comment>
<dbReference type="CDD" id="cd23659">
    <property type="entry name" value="USP_At3g01520-like"/>
    <property type="match status" value="1"/>
</dbReference>
<reference evidence="3 4" key="1">
    <citation type="journal article" date="2018" name="Front. Microbiol.">
        <title>Prospects for Fungal Bioremediation of Acidic Radioactive Waste Sites: Characterization and Genome Sequence of Rhodotorula taiwanensis MD1149.</title>
        <authorList>
            <person name="Tkavc R."/>
            <person name="Matrosova V.Y."/>
            <person name="Grichenko O.E."/>
            <person name="Gostincar C."/>
            <person name="Volpe R.P."/>
            <person name="Klimenkova P."/>
            <person name="Gaidamakova E.K."/>
            <person name="Zhou C.E."/>
            <person name="Stewart B.J."/>
            <person name="Lyman M.G."/>
            <person name="Malfatti S.A."/>
            <person name="Rubinfeld B."/>
            <person name="Courtot M."/>
            <person name="Singh J."/>
            <person name="Dalgard C.L."/>
            <person name="Hamilton T."/>
            <person name="Frey K.G."/>
            <person name="Gunde-Cimerman N."/>
            <person name="Dugan L."/>
            <person name="Daly M.J."/>
        </authorList>
    </citation>
    <scope>NUCLEOTIDE SEQUENCE [LARGE SCALE GENOMIC DNA]</scope>
    <source>
        <strain evidence="3 4">MD1149</strain>
    </source>
</reference>
<keyword evidence="4" id="KW-1185">Reference proteome</keyword>
<feature type="compositionally biased region" description="Gly residues" evidence="1">
    <location>
        <begin position="24"/>
        <end position="38"/>
    </location>
</feature>
<accession>A0A2S5BBC5</accession>
<feature type="compositionally biased region" description="Acidic residues" evidence="1">
    <location>
        <begin position="129"/>
        <end position="142"/>
    </location>
</feature>
<feature type="compositionally biased region" description="Acidic residues" evidence="1">
    <location>
        <begin position="106"/>
        <end position="119"/>
    </location>
</feature>
<evidence type="ECO:0000313" key="4">
    <source>
        <dbReference type="Proteomes" id="UP000237144"/>
    </source>
</evidence>